<evidence type="ECO:0000256" key="1">
    <source>
        <dbReference type="SAM" id="Phobius"/>
    </source>
</evidence>
<name>A0A140GRK6_CLOPF</name>
<evidence type="ECO:0000313" key="2">
    <source>
        <dbReference type="EMBL" id="AMN31165.1"/>
    </source>
</evidence>
<evidence type="ECO:0000313" key="3">
    <source>
        <dbReference type="Proteomes" id="UP000070260"/>
    </source>
</evidence>
<sequence length="108" mass="13051">MREKNVVKELRNKFSDKQIENYNDNIKDLKIQSIYLSVINYISIVLITINIILEWTNNFHEEWLHTVFFVAILMCMLSLLYSQIINERIKVYNMKIVDLYAEKRMMNS</sequence>
<dbReference type="RefSeq" id="WP_061429757.1">
    <property type="nucleotide sequence ID" value="NZ_CATNZX010000001.1"/>
</dbReference>
<organism evidence="2 3">
    <name type="scientific">Clostridium perfringens</name>
    <dbReference type="NCBI Taxonomy" id="1502"/>
    <lineage>
        <taxon>Bacteria</taxon>
        <taxon>Bacillati</taxon>
        <taxon>Bacillota</taxon>
        <taxon>Clostridia</taxon>
        <taxon>Eubacteriales</taxon>
        <taxon>Clostridiaceae</taxon>
        <taxon>Clostridium</taxon>
    </lineage>
</organism>
<keyword evidence="1" id="KW-1133">Transmembrane helix</keyword>
<dbReference type="Proteomes" id="UP000070260">
    <property type="component" value="Plasmid pJFP838A"/>
</dbReference>
<feature type="transmembrane region" description="Helical" evidence="1">
    <location>
        <begin position="34"/>
        <end position="53"/>
    </location>
</feature>
<keyword evidence="2" id="KW-0614">Plasmid</keyword>
<proteinExistence type="predicted"/>
<accession>A0A140GRK6</accession>
<geneLocation type="plasmid" evidence="2 3">
    <name>pJFP838A</name>
</geneLocation>
<feature type="transmembrane region" description="Helical" evidence="1">
    <location>
        <begin position="65"/>
        <end position="85"/>
    </location>
</feature>
<keyword evidence="1" id="KW-0812">Transmembrane</keyword>
<protein>
    <submittedName>
        <fullName evidence="2">Uncharacterized protein</fullName>
    </submittedName>
</protein>
<reference evidence="2 3" key="1">
    <citation type="journal article" date="2016" name="PLoS ONE">
        <title>Plasmid Characterization and Chromosome Analysis of Two netF+ Clostridium perfringens Isolates Associated with Foal and Canine Necrotizing Enteritis.</title>
        <authorList>
            <person name="Mehdizadeh Gohari I."/>
            <person name="Kropinski A.M."/>
            <person name="Weese S.J."/>
            <person name="Parreira V.R."/>
            <person name="Whitehead A.E."/>
            <person name="Boerlin P."/>
            <person name="Prescott J.F."/>
        </authorList>
    </citation>
    <scope>NUCLEOTIDE SEQUENCE [LARGE SCALE GENOMIC DNA]</scope>
    <source>
        <strain evidence="2 3">JP838</strain>
        <plasmid evidence="3">Plasmid pJFP838A</plasmid>
    </source>
</reference>
<dbReference type="PATRIC" id="fig|1502.177.peg.3457"/>
<dbReference type="AlphaFoldDB" id="A0A140GRK6"/>
<gene>
    <name evidence="2" type="ORF">JFP838_pA0249</name>
</gene>
<dbReference type="EMBL" id="CP013615">
    <property type="protein sequence ID" value="AMN31165.1"/>
    <property type="molecule type" value="Genomic_DNA"/>
</dbReference>
<keyword evidence="1" id="KW-0472">Membrane</keyword>